<comment type="caution">
    <text evidence="1">The sequence shown here is derived from an EMBL/GenBank/DDBJ whole genome shotgun (WGS) entry which is preliminary data.</text>
</comment>
<evidence type="ECO:0000313" key="1">
    <source>
        <dbReference type="EMBL" id="MBP1871130.1"/>
    </source>
</evidence>
<protein>
    <submittedName>
        <fullName evidence="1">Uncharacterized protein</fullName>
    </submittedName>
</protein>
<dbReference type="EMBL" id="JAGGJR010000001">
    <property type="protein sequence ID" value="MBP1871130.1"/>
    <property type="molecule type" value="Genomic_DNA"/>
</dbReference>
<proteinExistence type="predicted"/>
<name>A0ACC5SQQ9_ENSAD</name>
<reference evidence="1" key="1">
    <citation type="submission" date="2021-03" db="EMBL/GenBank/DDBJ databases">
        <title>Genomic Encyclopedia of Type Strains, Phase IV (KMG-IV): sequencing the most valuable type-strain genomes for metagenomic binning, comparative biology and taxonomic classification.</title>
        <authorList>
            <person name="Goeker M."/>
        </authorList>
    </citation>
    <scope>NUCLEOTIDE SEQUENCE</scope>
    <source>
        <strain evidence="1">DSM 18131</strain>
    </source>
</reference>
<organism evidence="1 2">
    <name type="scientific">Ensifer adhaerens</name>
    <name type="common">Sinorhizobium morelense</name>
    <dbReference type="NCBI Taxonomy" id="106592"/>
    <lineage>
        <taxon>Bacteria</taxon>
        <taxon>Pseudomonadati</taxon>
        <taxon>Pseudomonadota</taxon>
        <taxon>Alphaproteobacteria</taxon>
        <taxon>Hyphomicrobiales</taxon>
        <taxon>Rhizobiaceae</taxon>
        <taxon>Sinorhizobium/Ensifer group</taxon>
        <taxon>Ensifer</taxon>
    </lineage>
</organism>
<gene>
    <name evidence="1" type="ORF">J2Z19_000827</name>
</gene>
<sequence length="63" mass="7225">MYPIDGFRGRPILPREFPMVADVFRDAVQVRYSALDHEEGEAILAGLMDLHRTVIKTWLPSVQ</sequence>
<accession>A0ACC5SQQ9</accession>
<evidence type="ECO:0000313" key="2">
    <source>
        <dbReference type="Proteomes" id="UP000823773"/>
    </source>
</evidence>
<dbReference type="Proteomes" id="UP000823773">
    <property type="component" value="Unassembled WGS sequence"/>
</dbReference>
<keyword evidence="2" id="KW-1185">Reference proteome</keyword>